<evidence type="ECO:0000313" key="4">
    <source>
        <dbReference type="EMBL" id="OAF70772.1"/>
    </source>
</evidence>
<feature type="domain" description="Ras-GEF" evidence="3">
    <location>
        <begin position="207"/>
        <end position="452"/>
    </location>
</feature>
<dbReference type="Proteomes" id="UP000078046">
    <property type="component" value="Unassembled WGS sequence"/>
</dbReference>
<dbReference type="SUPFAM" id="SSF48366">
    <property type="entry name" value="Ras GEF"/>
    <property type="match status" value="1"/>
</dbReference>
<sequence>MKLSIKRSLHFDNNLLNVEKTMNKRSDDNYYKYSKRLSHFNESLSLQSDQTVLIKIYMNDDVYELIPIKRTNTIEILINTCYTVFKNVLEIIYPHMKNETKSNSVSLVEMQDNTNVYETKYVSKSSSSEGQKYIILANIKLIKIHNDGKITQQILKNDIIDIHLLLKYNNRLYFEVYPTLTQNLISNFSINNIRFKSVISLSIYSQNFKVLAIILLLRQYELVKQIKSSYFIDEFTSCRKSRVVKNLKPNCVNSILANDSLNAWEKLLEFTDFEYYWTLNEILRNYTFLHRVRAIESLIKVAYVSFKILNYNTAFNIILALSNGIIEKLYAVWKRVSKKSKSLFHMLYRDLANISYSSTYYTILRDTEPGTAFVPIIPLYSKDFRVYKEIMPNIINNKLINFQKAKAIGDSLKLLIFSSRSKLNLGFICEKAQLSINYAYAFFQIYYKTNTISSNFEMPQLALNQSLRSRQNSLLCDTHLTMQINLKIRWTCLRDIEKCLHFLNSKIERDPRNIQNMLHKTKLKDISSLNTQSSNHSQISTQDVYKYSQCNFIKLTSRSYIPINKLGLFGSLHTCKLVNRISNSVNRIANPIRKSKTTQFHSFYVKTHKSLSTPSIPVFGFTDNDNIKNSLKAESVEINDVQSVYLPKFEEIKKF</sequence>
<comment type="caution">
    <text evidence="4">The sequence shown here is derived from an EMBL/GenBank/DDBJ whole genome shotgun (WGS) entry which is preliminary data.</text>
</comment>
<dbReference type="InterPro" id="IPR001895">
    <property type="entry name" value="RASGEF_cat_dom"/>
</dbReference>
<accession>A0A177BAV1</accession>
<dbReference type="PROSITE" id="PS50009">
    <property type="entry name" value="RASGEF_CAT"/>
    <property type="match status" value="1"/>
</dbReference>
<gene>
    <name evidence="4" type="ORF">A3Q56_01494</name>
</gene>
<keyword evidence="1 2" id="KW-0344">Guanine-nucleotide releasing factor</keyword>
<organism evidence="4 5">
    <name type="scientific">Intoshia linei</name>
    <dbReference type="NCBI Taxonomy" id="1819745"/>
    <lineage>
        <taxon>Eukaryota</taxon>
        <taxon>Metazoa</taxon>
        <taxon>Spiralia</taxon>
        <taxon>Lophotrochozoa</taxon>
        <taxon>Mesozoa</taxon>
        <taxon>Orthonectida</taxon>
        <taxon>Rhopaluridae</taxon>
        <taxon>Intoshia</taxon>
    </lineage>
</organism>
<reference evidence="4 5" key="1">
    <citation type="submission" date="2016-04" db="EMBL/GenBank/DDBJ databases">
        <title>The genome of Intoshia linei affirms orthonectids as highly simplified spiralians.</title>
        <authorList>
            <person name="Mikhailov K.V."/>
            <person name="Slusarev G.S."/>
            <person name="Nikitin M.A."/>
            <person name="Logacheva M.D."/>
            <person name="Penin A."/>
            <person name="Aleoshin V."/>
            <person name="Panchin Y.V."/>
        </authorList>
    </citation>
    <scope>NUCLEOTIDE SEQUENCE [LARGE SCALE GENOMIC DNA]</scope>
    <source>
        <strain evidence="4">Intl2013</strain>
        <tissue evidence="4">Whole animal</tissue>
    </source>
</reference>
<evidence type="ECO:0000256" key="1">
    <source>
        <dbReference type="ARBA" id="ARBA00022658"/>
    </source>
</evidence>
<protein>
    <recommendedName>
        <fullName evidence="3">Ras-GEF domain-containing protein</fullName>
    </recommendedName>
</protein>
<evidence type="ECO:0000313" key="5">
    <source>
        <dbReference type="Proteomes" id="UP000078046"/>
    </source>
</evidence>
<evidence type="ECO:0000256" key="2">
    <source>
        <dbReference type="PROSITE-ProRule" id="PRU00168"/>
    </source>
</evidence>
<dbReference type="GO" id="GO:0007265">
    <property type="term" value="P:Ras protein signal transduction"/>
    <property type="evidence" value="ECO:0007669"/>
    <property type="project" value="TreeGrafter"/>
</dbReference>
<proteinExistence type="predicted"/>
<dbReference type="InterPro" id="IPR023578">
    <property type="entry name" value="Ras_GEF_dom_sf"/>
</dbReference>
<dbReference type="Gene3D" id="1.10.840.10">
    <property type="entry name" value="Ras guanine-nucleotide exchange factors catalytic domain"/>
    <property type="match status" value="1"/>
</dbReference>
<name>A0A177BAV1_9BILA</name>
<evidence type="ECO:0000259" key="3">
    <source>
        <dbReference type="PROSITE" id="PS50009"/>
    </source>
</evidence>
<keyword evidence="5" id="KW-1185">Reference proteome</keyword>
<dbReference type="GO" id="GO:0005886">
    <property type="term" value="C:plasma membrane"/>
    <property type="evidence" value="ECO:0007669"/>
    <property type="project" value="TreeGrafter"/>
</dbReference>
<dbReference type="PANTHER" id="PTHR23113:SF99">
    <property type="entry name" value="RASGEF DOMAIN-CONTAINING PROTEIN"/>
    <property type="match status" value="1"/>
</dbReference>
<dbReference type="OrthoDB" id="10254377at2759"/>
<dbReference type="GO" id="GO:0005085">
    <property type="term" value="F:guanyl-nucleotide exchange factor activity"/>
    <property type="evidence" value="ECO:0007669"/>
    <property type="project" value="UniProtKB-KW"/>
</dbReference>
<dbReference type="AlphaFoldDB" id="A0A177BAV1"/>
<dbReference type="SMART" id="SM00147">
    <property type="entry name" value="RasGEF"/>
    <property type="match status" value="1"/>
</dbReference>
<dbReference type="Pfam" id="PF00617">
    <property type="entry name" value="RasGEF"/>
    <property type="match status" value="1"/>
</dbReference>
<dbReference type="EMBL" id="LWCA01000111">
    <property type="protein sequence ID" value="OAF70772.1"/>
    <property type="molecule type" value="Genomic_DNA"/>
</dbReference>
<dbReference type="PANTHER" id="PTHR23113">
    <property type="entry name" value="GUANINE NUCLEOTIDE EXCHANGE FACTOR"/>
    <property type="match status" value="1"/>
</dbReference>
<dbReference type="InterPro" id="IPR008937">
    <property type="entry name" value="Ras-like_GEF"/>
</dbReference>
<dbReference type="InterPro" id="IPR036964">
    <property type="entry name" value="RASGEF_cat_dom_sf"/>
</dbReference>